<dbReference type="Proteomes" id="UP001595904">
    <property type="component" value="Unassembled WGS sequence"/>
</dbReference>
<dbReference type="Gene3D" id="3.40.50.1820">
    <property type="entry name" value="alpha/beta hydrolase"/>
    <property type="match status" value="1"/>
</dbReference>
<evidence type="ECO:0000313" key="3">
    <source>
        <dbReference type="Proteomes" id="UP001595904"/>
    </source>
</evidence>
<dbReference type="EMBL" id="JBHSDU010000003">
    <property type="protein sequence ID" value="MFC4310369.1"/>
    <property type="molecule type" value="Genomic_DNA"/>
</dbReference>
<comment type="caution">
    <text evidence="2">The sequence shown here is derived from an EMBL/GenBank/DDBJ whole genome shotgun (WGS) entry which is preliminary data.</text>
</comment>
<keyword evidence="3" id="KW-1185">Reference proteome</keyword>
<sequence length="269" mass="29641">MKLRVALNAVLVATLFLGGCTSPGQRLDQRAREAGLEVVHIEAGSFPSVVYLKRSAGADHATERLTLFLESDGIPWLGRTPSNDPTTREPVALEMLMRSPAPAAYVTRPCYNGLRSDKCHFELWTGARYSTEVVESMVATVREVQRRVGAKNIALVGYSGGGALAVLIAERLEDVASVVTIGANLDTDAWTDHHKYLRLSQSLNPALSDKPHPWPELHLRGANDLVVPPSTTERYFARYPRAQQRTLEGFDHVCCWVRDWPSISVTPAP</sequence>
<proteinExistence type="predicted"/>
<reference evidence="3" key="1">
    <citation type="journal article" date="2019" name="Int. J. Syst. Evol. Microbiol.">
        <title>The Global Catalogue of Microorganisms (GCM) 10K type strain sequencing project: providing services to taxonomists for standard genome sequencing and annotation.</title>
        <authorList>
            <consortium name="The Broad Institute Genomics Platform"/>
            <consortium name="The Broad Institute Genome Sequencing Center for Infectious Disease"/>
            <person name="Wu L."/>
            <person name="Ma J."/>
        </authorList>
    </citation>
    <scope>NUCLEOTIDE SEQUENCE [LARGE SCALE GENOMIC DNA]</scope>
    <source>
        <strain evidence="3">CGMCC 1.10759</strain>
    </source>
</reference>
<organism evidence="2 3">
    <name type="scientific">Steroidobacter flavus</name>
    <dbReference type="NCBI Taxonomy" id="1842136"/>
    <lineage>
        <taxon>Bacteria</taxon>
        <taxon>Pseudomonadati</taxon>
        <taxon>Pseudomonadota</taxon>
        <taxon>Gammaproteobacteria</taxon>
        <taxon>Steroidobacterales</taxon>
        <taxon>Steroidobacteraceae</taxon>
        <taxon>Steroidobacter</taxon>
    </lineage>
</organism>
<feature type="domain" description="AB hydrolase-1" evidence="1">
    <location>
        <begin position="127"/>
        <end position="190"/>
    </location>
</feature>
<dbReference type="GO" id="GO:0016787">
    <property type="term" value="F:hydrolase activity"/>
    <property type="evidence" value="ECO:0007669"/>
    <property type="project" value="UniProtKB-KW"/>
</dbReference>
<name>A0ABV8SRZ4_9GAMM</name>
<evidence type="ECO:0000259" key="1">
    <source>
        <dbReference type="Pfam" id="PF00561"/>
    </source>
</evidence>
<dbReference type="Pfam" id="PF00561">
    <property type="entry name" value="Abhydrolase_1"/>
    <property type="match status" value="1"/>
</dbReference>
<gene>
    <name evidence="2" type="ORF">ACFPN2_14850</name>
</gene>
<dbReference type="InterPro" id="IPR000073">
    <property type="entry name" value="AB_hydrolase_1"/>
</dbReference>
<dbReference type="SUPFAM" id="SSF53474">
    <property type="entry name" value="alpha/beta-Hydrolases"/>
    <property type="match status" value="1"/>
</dbReference>
<protein>
    <submittedName>
        <fullName evidence="2">Alpha/beta fold hydrolase</fullName>
    </submittedName>
</protein>
<accession>A0ABV8SRZ4</accession>
<evidence type="ECO:0000313" key="2">
    <source>
        <dbReference type="EMBL" id="MFC4310369.1"/>
    </source>
</evidence>
<dbReference type="PROSITE" id="PS51257">
    <property type="entry name" value="PROKAR_LIPOPROTEIN"/>
    <property type="match status" value="1"/>
</dbReference>
<dbReference type="RefSeq" id="WP_380597808.1">
    <property type="nucleotide sequence ID" value="NZ_JBHSDU010000003.1"/>
</dbReference>
<dbReference type="InterPro" id="IPR029058">
    <property type="entry name" value="AB_hydrolase_fold"/>
</dbReference>
<keyword evidence="2" id="KW-0378">Hydrolase</keyword>